<keyword evidence="2" id="KW-1185">Reference proteome</keyword>
<dbReference type="Pfam" id="PF12900">
    <property type="entry name" value="Pyridox_ox_2"/>
    <property type="match status" value="1"/>
</dbReference>
<organism evidence="1 2">
    <name type="scientific">Rothia koreensis</name>
    <dbReference type="NCBI Taxonomy" id="592378"/>
    <lineage>
        <taxon>Bacteria</taxon>
        <taxon>Bacillati</taxon>
        <taxon>Actinomycetota</taxon>
        <taxon>Actinomycetes</taxon>
        <taxon>Micrococcales</taxon>
        <taxon>Micrococcaceae</taxon>
        <taxon>Rothia</taxon>
    </lineage>
</organism>
<name>A0A7K1LER1_9MICC</name>
<accession>A0A7K1LER1</accession>
<comment type="caution">
    <text evidence="1">The sequence shown here is derived from an EMBL/GenBank/DDBJ whole genome shotgun (WGS) entry which is preliminary data.</text>
</comment>
<sequence>MNIKGEKHPEDREPRVRDLTEEESWQILSAARLARFVTVDEGEIDITPLNIFAADGRIYFRTAPGNKLTKLQLNPNVALETDKIEGAVAHSVVVRGSARLLTDPDETDRVASLPLSPWVHTDKLDFVEITPERITGRRFRLGD</sequence>
<reference evidence="1 2" key="1">
    <citation type="submission" date="2019-12" db="EMBL/GenBank/DDBJ databases">
        <authorList>
            <person name="Li J."/>
            <person name="Shi Y."/>
            <person name="Xu G."/>
            <person name="Xiao D."/>
            <person name="Ran X."/>
        </authorList>
    </citation>
    <scope>NUCLEOTIDE SEQUENCE [LARGE SCALE GENOMIC DNA]</scope>
    <source>
        <strain evidence="1 2">JCM 15915</strain>
    </source>
</reference>
<evidence type="ECO:0000313" key="1">
    <source>
        <dbReference type="EMBL" id="MUN53669.1"/>
    </source>
</evidence>
<dbReference type="EMBL" id="WOGT01000001">
    <property type="protein sequence ID" value="MUN53669.1"/>
    <property type="molecule type" value="Genomic_DNA"/>
</dbReference>
<dbReference type="Proteomes" id="UP000462152">
    <property type="component" value="Unassembled WGS sequence"/>
</dbReference>
<dbReference type="SUPFAM" id="SSF50475">
    <property type="entry name" value="FMN-binding split barrel"/>
    <property type="match status" value="1"/>
</dbReference>
<evidence type="ECO:0000313" key="2">
    <source>
        <dbReference type="Proteomes" id="UP000462152"/>
    </source>
</evidence>
<dbReference type="OrthoDB" id="7062584at2"/>
<dbReference type="InterPro" id="IPR012349">
    <property type="entry name" value="Split_barrel_FMN-bd"/>
</dbReference>
<proteinExistence type="predicted"/>
<dbReference type="InterPro" id="IPR024747">
    <property type="entry name" value="Pyridox_Oxase-rel"/>
</dbReference>
<protein>
    <submittedName>
        <fullName evidence="1">Pyridoxamine 5'-phosphate oxidase family protein</fullName>
    </submittedName>
</protein>
<dbReference type="AlphaFoldDB" id="A0A7K1LER1"/>
<dbReference type="Gene3D" id="2.30.110.10">
    <property type="entry name" value="Electron Transport, Fmn-binding Protein, Chain A"/>
    <property type="match status" value="1"/>
</dbReference>
<gene>
    <name evidence="1" type="ORF">GMA10_00225</name>
</gene>